<keyword evidence="3" id="KW-1185">Reference proteome</keyword>
<feature type="region of interest" description="Disordered" evidence="1">
    <location>
        <begin position="90"/>
        <end position="112"/>
    </location>
</feature>
<dbReference type="RefSeq" id="WP_382341826.1">
    <property type="nucleotide sequence ID" value="NZ_JBHSAB010000006.1"/>
</dbReference>
<dbReference type="EMBL" id="JBHSAB010000006">
    <property type="protein sequence ID" value="MFC3908488.1"/>
    <property type="molecule type" value="Genomic_DNA"/>
</dbReference>
<evidence type="ECO:0000256" key="1">
    <source>
        <dbReference type="SAM" id="MobiDB-lite"/>
    </source>
</evidence>
<sequence length="112" mass="11925">MTGLFGHAVKAVDVALKPTVSQVHLMISKVESYIANLSKVAAVRGETEDGKRCKEVLQQLGNSLLTTVTPTAAAQKTSQTTFGLTAETLKQATKRPDDQDPNDTPAVTPKMS</sequence>
<organism evidence="2 3">
    <name type="scientific">Legionella dresdenensis</name>
    <dbReference type="NCBI Taxonomy" id="450200"/>
    <lineage>
        <taxon>Bacteria</taxon>
        <taxon>Pseudomonadati</taxon>
        <taxon>Pseudomonadota</taxon>
        <taxon>Gammaproteobacteria</taxon>
        <taxon>Legionellales</taxon>
        <taxon>Legionellaceae</taxon>
        <taxon>Legionella</taxon>
    </lineage>
</organism>
<protein>
    <submittedName>
        <fullName evidence="2">Uncharacterized protein</fullName>
    </submittedName>
</protein>
<comment type="caution">
    <text evidence="2">The sequence shown here is derived from an EMBL/GenBank/DDBJ whole genome shotgun (WGS) entry which is preliminary data.</text>
</comment>
<name>A0ABV8CDV4_9GAMM</name>
<evidence type="ECO:0000313" key="3">
    <source>
        <dbReference type="Proteomes" id="UP001595758"/>
    </source>
</evidence>
<dbReference type="Proteomes" id="UP001595758">
    <property type="component" value="Unassembled WGS sequence"/>
</dbReference>
<reference evidence="3" key="1">
    <citation type="journal article" date="2019" name="Int. J. Syst. Evol. Microbiol.">
        <title>The Global Catalogue of Microorganisms (GCM) 10K type strain sequencing project: providing services to taxonomists for standard genome sequencing and annotation.</title>
        <authorList>
            <consortium name="The Broad Institute Genomics Platform"/>
            <consortium name="The Broad Institute Genome Sequencing Center for Infectious Disease"/>
            <person name="Wu L."/>
            <person name="Ma J."/>
        </authorList>
    </citation>
    <scope>NUCLEOTIDE SEQUENCE [LARGE SCALE GENOMIC DNA]</scope>
    <source>
        <strain evidence="3">CCUG 59858</strain>
    </source>
</reference>
<gene>
    <name evidence="2" type="ORF">ACFORL_05295</name>
</gene>
<evidence type="ECO:0000313" key="2">
    <source>
        <dbReference type="EMBL" id="MFC3908488.1"/>
    </source>
</evidence>
<accession>A0ABV8CDV4</accession>
<proteinExistence type="predicted"/>